<accession>A0A5J9T3J1</accession>
<sequence length="64" mass="7327">MELLIHYMSDSGPEEKQRPASFRTNNGESFRLLCHPLCRSSARFLCSRNGWGCRACELACKTFN</sequence>
<reference evidence="1 2" key="1">
    <citation type="journal article" date="2019" name="Sci. Rep.">
        <title>A high-quality genome of Eragrostis curvula grass provides insights into Poaceae evolution and supports new strategies to enhance forage quality.</title>
        <authorList>
            <person name="Carballo J."/>
            <person name="Santos B.A.C.M."/>
            <person name="Zappacosta D."/>
            <person name="Garbus I."/>
            <person name="Selva J.P."/>
            <person name="Gallo C.A."/>
            <person name="Diaz A."/>
            <person name="Albertini E."/>
            <person name="Caccamo M."/>
            <person name="Echenique V."/>
        </authorList>
    </citation>
    <scope>NUCLEOTIDE SEQUENCE [LARGE SCALE GENOMIC DNA]</scope>
    <source>
        <strain evidence="2">cv. Victoria</strain>
        <tissue evidence="1">Leaf</tissue>
    </source>
</reference>
<dbReference type="Gramene" id="TVU05872">
    <property type="protein sequence ID" value="TVU05872"/>
    <property type="gene ID" value="EJB05_49056"/>
</dbReference>
<protein>
    <submittedName>
        <fullName evidence="1">Uncharacterized protein</fullName>
    </submittedName>
</protein>
<keyword evidence="2" id="KW-1185">Reference proteome</keyword>
<dbReference type="AlphaFoldDB" id="A0A5J9T3J1"/>
<gene>
    <name evidence="1" type="ORF">EJB05_49056</name>
</gene>
<organism evidence="1 2">
    <name type="scientific">Eragrostis curvula</name>
    <name type="common">weeping love grass</name>
    <dbReference type="NCBI Taxonomy" id="38414"/>
    <lineage>
        <taxon>Eukaryota</taxon>
        <taxon>Viridiplantae</taxon>
        <taxon>Streptophyta</taxon>
        <taxon>Embryophyta</taxon>
        <taxon>Tracheophyta</taxon>
        <taxon>Spermatophyta</taxon>
        <taxon>Magnoliopsida</taxon>
        <taxon>Liliopsida</taxon>
        <taxon>Poales</taxon>
        <taxon>Poaceae</taxon>
        <taxon>PACMAD clade</taxon>
        <taxon>Chloridoideae</taxon>
        <taxon>Eragrostideae</taxon>
        <taxon>Eragrostidinae</taxon>
        <taxon>Eragrostis</taxon>
    </lineage>
</organism>
<comment type="caution">
    <text evidence="1">The sequence shown here is derived from an EMBL/GenBank/DDBJ whole genome shotgun (WGS) entry which is preliminary data.</text>
</comment>
<dbReference type="Proteomes" id="UP000324897">
    <property type="component" value="Unassembled WGS sequence"/>
</dbReference>
<name>A0A5J9T3J1_9POAL</name>
<evidence type="ECO:0000313" key="2">
    <source>
        <dbReference type="Proteomes" id="UP000324897"/>
    </source>
</evidence>
<dbReference type="EMBL" id="RWGY01000051">
    <property type="protein sequence ID" value="TVU05872.1"/>
    <property type="molecule type" value="Genomic_DNA"/>
</dbReference>
<proteinExistence type="predicted"/>
<evidence type="ECO:0000313" key="1">
    <source>
        <dbReference type="EMBL" id="TVU05872.1"/>
    </source>
</evidence>